<dbReference type="AlphaFoldDB" id="A0A0C2XQB6"/>
<proteinExistence type="predicted"/>
<dbReference type="InParanoid" id="A0A0C2XQB6"/>
<dbReference type="EMBL" id="KN818222">
    <property type="protein sequence ID" value="KIL71393.1"/>
    <property type="molecule type" value="Genomic_DNA"/>
</dbReference>
<dbReference type="Proteomes" id="UP000054549">
    <property type="component" value="Unassembled WGS sequence"/>
</dbReference>
<feature type="domain" description="CRAL-TRIO" evidence="1">
    <location>
        <begin position="15"/>
        <end position="64"/>
    </location>
</feature>
<reference evidence="2 3" key="1">
    <citation type="submission" date="2014-04" db="EMBL/GenBank/DDBJ databases">
        <title>Evolutionary Origins and Diversification of the Mycorrhizal Mutualists.</title>
        <authorList>
            <consortium name="DOE Joint Genome Institute"/>
            <consortium name="Mycorrhizal Genomics Consortium"/>
            <person name="Kohler A."/>
            <person name="Kuo A."/>
            <person name="Nagy L.G."/>
            <person name="Floudas D."/>
            <person name="Copeland A."/>
            <person name="Barry K.W."/>
            <person name="Cichocki N."/>
            <person name="Veneault-Fourrey C."/>
            <person name="LaButti K."/>
            <person name="Lindquist E.A."/>
            <person name="Lipzen A."/>
            <person name="Lundell T."/>
            <person name="Morin E."/>
            <person name="Murat C."/>
            <person name="Riley R."/>
            <person name="Ohm R."/>
            <person name="Sun H."/>
            <person name="Tunlid A."/>
            <person name="Henrissat B."/>
            <person name="Grigoriev I.V."/>
            <person name="Hibbett D.S."/>
            <person name="Martin F."/>
        </authorList>
    </citation>
    <scope>NUCLEOTIDE SEQUENCE [LARGE SCALE GENOMIC DNA]</scope>
    <source>
        <strain evidence="2 3">Koide BX008</strain>
    </source>
</reference>
<dbReference type="PANTHER" id="PTHR45657">
    <property type="entry name" value="CRAL-TRIO DOMAIN-CONTAINING PROTEIN YKL091C-RELATED"/>
    <property type="match status" value="1"/>
</dbReference>
<dbReference type="HOGENOM" id="CLU_2867168_0_0_1"/>
<organism evidence="2 3">
    <name type="scientific">Amanita muscaria (strain Koide BX008)</name>
    <dbReference type="NCBI Taxonomy" id="946122"/>
    <lineage>
        <taxon>Eukaryota</taxon>
        <taxon>Fungi</taxon>
        <taxon>Dikarya</taxon>
        <taxon>Basidiomycota</taxon>
        <taxon>Agaricomycotina</taxon>
        <taxon>Agaricomycetes</taxon>
        <taxon>Agaricomycetidae</taxon>
        <taxon>Agaricales</taxon>
        <taxon>Pluteineae</taxon>
        <taxon>Amanitaceae</taxon>
        <taxon>Amanita</taxon>
    </lineage>
</organism>
<dbReference type="InterPro" id="IPR001251">
    <property type="entry name" value="CRAL-TRIO_dom"/>
</dbReference>
<keyword evidence="3" id="KW-1185">Reference proteome</keyword>
<dbReference type="Gene3D" id="3.40.525.10">
    <property type="entry name" value="CRAL-TRIO lipid binding domain"/>
    <property type="match status" value="1"/>
</dbReference>
<dbReference type="InterPro" id="IPR051026">
    <property type="entry name" value="PI/PC_transfer"/>
</dbReference>
<protein>
    <recommendedName>
        <fullName evidence="1">CRAL-TRIO domain-containing protein</fullName>
    </recommendedName>
</protein>
<dbReference type="STRING" id="946122.A0A0C2XQB6"/>
<accession>A0A0C2XQB6</accession>
<evidence type="ECO:0000313" key="3">
    <source>
        <dbReference type="Proteomes" id="UP000054549"/>
    </source>
</evidence>
<evidence type="ECO:0000313" key="2">
    <source>
        <dbReference type="EMBL" id="KIL71393.1"/>
    </source>
</evidence>
<dbReference type="SUPFAM" id="SSF52087">
    <property type="entry name" value="CRAL/TRIO domain"/>
    <property type="match status" value="1"/>
</dbReference>
<sequence length="64" mass="6870">MNSGSASLSSIVPNTISSTTTIIDLQDVSIAAFWRLRGHLQESSQLATSNYPEILHSIVIVNSP</sequence>
<evidence type="ECO:0000259" key="1">
    <source>
        <dbReference type="Pfam" id="PF00650"/>
    </source>
</evidence>
<dbReference type="PANTHER" id="PTHR45657:SF3">
    <property type="entry name" value="TRANSPORTER, PUTATIVE (AFU_ORTHOLOGUE AFUA_5G09260)-RELATED"/>
    <property type="match status" value="1"/>
</dbReference>
<dbReference type="Pfam" id="PF00650">
    <property type="entry name" value="CRAL_TRIO"/>
    <property type="match status" value="1"/>
</dbReference>
<name>A0A0C2XQB6_AMAMK</name>
<gene>
    <name evidence="2" type="ORF">M378DRAFT_154938</name>
</gene>
<dbReference type="InterPro" id="IPR036865">
    <property type="entry name" value="CRAL-TRIO_dom_sf"/>
</dbReference>